<dbReference type="RefSeq" id="WP_203982028.1">
    <property type="nucleotide sequence ID" value="NZ_BOOU01000004.1"/>
</dbReference>
<evidence type="ECO:0000313" key="2">
    <source>
        <dbReference type="Proteomes" id="UP000655287"/>
    </source>
</evidence>
<dbReference type="EMBL" id="BOOU01000004">
    <property type="protein sequence ID" value="GII75359.1"/>
    <property type="molecule type" value="Genomic_DNA"/>
</dbReference>
<dbReference type="PANTHER" id="PTHR47829">
    <property type="entry name" value="HYDROLASE, PUTATIVE (AFU_ORTHOLOGUE AFUA_1G12880)-RELATED"/>
    <property type="match status" value="1"/>
</dbReference>
<evidence type="ECO:0008006" key="3">
    <source>
        <dbReference type="Google" id="ProtNLM"/>
    </source>
</evidence>
<sequence length="220" mass="24297">MLRGLLIDWGGVLTVGLREAIAEWIAADGIDDAHYTELMRELVREAYDGDGRSENIIHALERGEIDPVAFERDLAARLLTRDGAPPAAEGLLSRMFAGFRPVEPMWEMLRAVREAGIATCLVSNSWGDHYTRDGWEAYFDQVVISGEVGMRKPEPRIFHHAADLVRLGPQECLFVDDVPANIVAARALGMTGLHHLDPDETIIEIGALLEVPLRPVAPGR</sequence>
<dbReference type="Gene3D" id="1.10.150.240">
    <property type="entry name" value="Putative phosphatase, domain 2"/>
    <property type="match status" value="1"/>
</dbReference>
<dbReference type="Gene3D" id="3.40.50.1000">
    <property type="entry name" value="HAD superfamily/HAD-like"/>
    <property type="match status" value="1"/>
</dbReference>
<dbReference type="SFLD" id="SFLDG01129">
    <property type="entry name" value="C1.5:_HAD__Beta-PGM__Phosphata"/>
    <property type="match status" value="1"/>
</dbReference>
<evidence type="ECO:0000313" key="1">
    <source>
        <dbReference type="EMBL" id="GII75359.1"/>
    </source>
</evidence>
<dbReference type="PRINTS" id="PR00413">
    <property type="entry name" value="HADHALOGNASE"/>
</dbReference>
<dbReference type="PANTHER" id="PTHR47829:SF1">
    <property type="entry name" value="HAD FAMILY PHOSPHATASE"/>
    <property type="match status" value="1"/>
</dbReference>
<dbReference type="AlphaFoldDB" id="A0A919UX09"/>
<dbReference type="InterPro" id="IPR036412">
    <property type="entry name" value="HAD-like_sf"/>
</dbReference>
<dbReference type="InterPro" id="IPR023214">
    <property type="entry name" value="HAD_sf"/>
</dbReference>
<proteinExistence type="predicted"/>
<accession>A0A919UX09</accession>
<organism evidence="1 2">
    <name type="scientific">Sphaerisporangium rufum</name>
    <dbReference type="NCBI Taxonomy" id="1381558"/>
    <lineage>
        <taxon>Bacteria</taxon>
        <taxon>Bacillati</taxon>
        <taxon>Actinomycetota</taxon>
        <taxon>Actinomycetes</taxon>
        <taxon>Streptosporangiales</taxon>
        <taxon>Streptosporangiaceae</taxon>
        <taxon>Sphaerisporangium</taxon>
    </lineage>
</organism>
<dbReference type="InterPro" id="IPR023198">
    <property type="entry name" value="PGP-like_dom2"/>
</dbReference>
<protein>
    <recommendedName>
        <fullName evidence="3">Hydrolase of the HAD superfamily</fullName>
    </recommendedName>
</protein>
<dbReference type="Pfam" id="PF00702">
    <property type="entry name" value="Hydrolase"/>
    <property type="match status" value="1"/>
</dbReference>
<dbReference type="NCBIfam" id="TIGR01509">
    <property type="entry name" value="HAD-SF-IA-v3"/>
    <property type="match status" value="1"/>
</dbReference>
<dbReference type="InterPro" id="IPR006439">
    <property type="entry name" value="HAD-SF_hydro_IA"/>
</dbReference>
<dbReference type="SUPFAM" id="SSF56784">
    <property type="entry name" value="HAD-like"/>
    <property type="match status" value="1"/>
</dbReference>
<gene>
    <name evidence="1" type="ORF">Sru01_03410</name>
</gene>
<dbReference type="CDD" id="cd02603">
    <property type="entry name" value="HAD_sEH-N_like"/>
    <property type="match status" value="1"/>
</dbReference>
<dbReference type="NCBIfam" id="TIGR01549">
    <property type="entry name" value="HAD-SF-IA-v1"/>
    <property type="match status" value="1"/>
</dbReference>
<dbReference type="Proteomes" id="UP000655287">
    <property type="component" value="Unassembled WGS sequence"/>
</dbReference>
<name>A0A919UX09_9ACTN</name>
<dbReference type="SFLD" id="SFLDS00003">
    <property type="entry name" value="Haloacid_Dehalogenase"/>
    <property type="match status" value="1"/>
</dbReference>
<comment type="caution">
    <text evidence="1">The sequence shown here is derived from an EMBL/GenBank/DDBJ whole genome shotgun (WGS) entry which is preliminary data.</text>
</comment>
<keyword evidence="2" id="KW-1185">Reference proteome</keyword>
<reference evidence="1" key="1">
    <citation type="submission" date="2021-01" db="EMBL/GenBank/DDBJ databases">
        <title>Whole genome shotgun sequence of Sphaerisporangium rufum NBRC 109079.</title>
        <authorList>
            <person name="Komaki H."/>
            <person name="Tamura T."/>
        </authorList>
    </citation>
    <scope>NUCLEOTIDE SEQUENCE</scope>
    <source>
        <strain evidence="1">NBRC 109079</strain>
    </source>
</reference>
<dbReference type="InterPro" id="IPR052898">
    <property type="entry name" value="ACAD10-like"/>
</dbReference>